<keyword evidence="3" id="KW-0274">FAD</keyword>
<comment type="caution">
    <text evidence="7">The sequence shown here is derived from an EMBL/GenBank/DDBJ whole genome shotgun (WGS) entry which is preliminary data.</text>
</comment>
<feature type="region of interest" description="Disordered" evidence="6">
    <location>
        <begin position="77"/>
        <end position="98"/>
    </location>
</feature>
<proteinExistence type="inferred from homology"/>
<evidence type="ECO:0000256" key="4">
    <source>
        <dbReference type="ARBA" id="ARBA00022857"/>
    </source>
</evidence>
<dbReference type="Gene3D" id="3.50.50.60">
    <property type="entry name" value="FAD/NAD(P)-binding domain"/>
    <property type="match status" value="1"/>
</dbReference>
<gene>
    <name evidence="7" type="ORF">CDD81_6200</name>
</gene>
<dbReference type="GO" id="GO:0050660">
    <property type="term" value="F:flavin adenine dinucleotide binding"/>
    <property type="evidence" value="ECO:0007669"/>
    <property type="project" value="InterPro"/>
</dbReference>
<dbReference type="SUPFAM" id="SSF51905">
    <property type="entry name" value="FAD/NAD(P)-binding domain"/>
    <property type="match status" value="2"/>
</dbReference>
<dbReference type="GO" id="GO:0050661">
    <property type="term" value="F:NADP binding"/>
    <property type="evidence" value="ECO:0007669"/>
    <property type="project" value="InterPro"/>
</dbReference>
<dbReference type="InterPro" id="IPR000960">
    <property type="entry name" value="Flavin_mOase"/>
</dbReference>
<keyword evidence="8" id="KW-1185">Reference proteome</keyword>
<sequence length="649" mass="71819">MSSGPPLSLNRATIAVIGTGPAGLAALKSLLEQGFAATGFDRRPNVGGLWAYASEPSWTSVTRDTVCNISKFVVSKSPGPSKAHLGTRRSRQGQSGFSDFPLPKDCPCYLSGAQVAEYFQTYASHFGLDKHICFGTTVTKITSSKAGPGWHVQVSGPEGYQVHHFDKVVICTGCENVAAWPQMPGKQLYTGDILHGQQYRSPERFCNQRVMVVGMGNTACEVSLSLAERAARVLQAYRRGRITVSRFLDNGIPTDCTVSWPLLRLKYLLDHGVGWLSMPLVDRLMVRKMVSDAARSQPACDAAGKRLSRRERLRRAEHKVKGEWRLTPCPSMAHEHPAVQEHFTAALASGDIVPVRGFKAFVGGKRVLLDDGSVVEVDAIVFCTGYRHDFGIMPELEMDGATNTTPLRTMSQLQNLAPDDAGAEPHLPRLYQMMFPPRHASSVAFISWMAPQENVWCVSELASLALAQIWSAETARLQAATPPPATPTSTRSLWRSKQQAKHHQPRTHRAPSLLPPLAEMNAAVDAYHAWWRREWRREPSVRPGLVRAHTFYRFLHGAAGTGLYERLDHGLSGRGLRLRWEDPELYRWLAKGPINSHAWRLFETNPGGVPGCGRATWAGAREAIREAYEDYQEFTRHAQEQSLSAKAAS</sequence>
<keyword evidence="5" id="KW-0560">Oxidoreductase</keyword>
<dbReference type="AlphaFoldDB" id="A0A2C5X9K0"/>
<accession>A0A2C5X9K0</accession>
<evidence type="ECO:0000313" key="8">
    <source>
        <dbReference type="Proteomes" id="UP000226192"/>
    </source>
</evidence>
<keyword evidence="2" id="KW-0285">Flavoprotein</keyword>
<dbReference type="PRINTS" id="PR00370">
    <property type="entry name" value="FMOXYGENASE"/>
</dbReference>
<evidence type="ECO:0000256" key="6">
    <source>
        <dbReference type="SAM" id="MobiDB-lite"/>
    </source>
</evidence>
<feature type="region of interest" description="Disordered" evidence="6">
    <location>
        <begin position="478"/>
        <end position="512"/>
    </location>
</feature>
<feature type="compositionally biased region" description="Basic residues" evidence="6">
    <location>
        <begin position="498"/>
        <end position="509"/>
    </location>
</feature>
<dbReference type="Pfam" id="PF00743">
    <property type="entry name" value="FMO-like"/>
    <property type="match status" value="1"/>
</dbReference>
<evidence type="ECO:0000256" key="2">
    <source>
        <dbReference type="ARBA" id="ARBA00022630"/>
    </source>
</evidence>
<evidence type="ECO:0008006" key="9">
    <source>
        <dbReference type="Google" id="ProtNLM"/>
    </source>
</evidence>
<dbReference type="InterPro" id="IPR050346">
    <property type="entry name" value="FMO-like"/>
</dbReference>
<protein>
    <recommendedName>
        <fullName evidence="9">FAD/NAD(P)-binding domain-containing protein</fullName>
    </recommendedName>
</protein>
<keyword evidence="4" id="KW-0521">NADP</keyword>
<dbReference type="EMBL" id="NJET01000055">
    <property type="protein sequence ID" value="PHH63149.1"/>
    <property type="molecule type" value="Genomic_DNA"/>
</dbReference>
<dbReference type="InterPro" id="IPR036188">
    <property type="entry name" value="FAD/NAD-bd_sf"/>
</dbReference>
<dbReference type="OrthoDB" id="66881at2759"/>
<comment type="similarity">
    <text evidence="1">Belongs to the FMO family.</text>
</comment>
<reference evidence="7 8" key="1">
    <citation type="submission" date="2017-06" db="EMBL/GenBank/DDBJ databases">
        <title>Ant-infecting Ophiocordyceps genomes reveal a high diversity of potential behavioral manipulation genes and a possible major role for enterotoxins.</title>
        <authorList>
            <person name="De Bekker C."/>
            <person name="Evans H.C."/>
            <person name="Brachmann A."/>
            <person name="Hughes D.P."/>
        </authorList>
    </citation>
    <scope>NUCLEOTIDE SEQUENCE [LARGE SCALE GENOMIC DNA]</scope>
    <source>
        <strain evidence="7 8">Map64</strain>
    </source>
</reference>
<dbReference type="GO" id="GO:0004499">
    <property type="term" value="F:N,N-dimethylaniline monooxygenase activity"/>
    <property type="evidence" value="ECO:0007669"/>
    <property type="project" value="InterPro"/>
</dbReference>
<organism evidence="7 8">
    <name type="scientific">Ophiocordyceps australis</name>
    <dbReference type="NCBI Taxonomy" id="1399860"/>
    <lineage>
        <taxon>Eukaryota</taxon>
        <taxon>Fungi</taxon>
        <taxon>Dikarya</taxon>
        <taxon>Ascomycota</taxon>
        <taxon>Pezizomycotina</taxon>
        <taxon>Sordariomycetes</taxon>
        <taxon>Hypocreomycetidae</taxon>
        <taxon>Hypocreales</taxon>
        <taxon>Ophiocordycipitaceae</taxon>
        <taxon>Ophiocordyceps</taxon>
    </lineage>
</organism>
<dbReference type="InterPro" id="IPR020946">
    <property type="entry name" value="Flavin_mOase-like"/>
</dbReference>
<evidence type="ECO:0000256" key="3">
    <source>
        <dbReference type="ARBA" id="ARBA00022827"/>
    </source>
</evidence>
<evidence type="ECO:0000313" key="7">
    <source>
        <dbReference type="EMBL" id="PHH63149.1"/>
    </source>
</evidence>
<name>A0A2C5X9K0_9HYPO</name>
<dbReference type="PANTHER" id="PTHR23023">
    <property type="entry name" value="DIMETHYLANILINE MONOOXYGENASE"/>
    <property type="match status" value="1"/>
</dbReference>
<evidence type="ECO:0000256" key="1">
    <source>
        <dbReference type="ARBA" id="ARBA00009183"/>
    </source>
</evidence>
<dbReference type="STRING" id="1399860.A0A2C5X9K0"/>
<evidence type="ECO:0000256" key="5">
    <source>
        <dbReference type="ARBA" id="ARBA00023002"/>
    </source>
</evidence>
<dbReference type="Proteomes" id="UP000226192">
    <property type="component" value="Unassembled WGS sequence"/>
</dbReference>